<name>A0A0H5QQW4_9EUKA</name>
<sequence>LVTIFRQDIDLHGLALRSMSWLMRYRLARSQHAKGVLISKDLLSWFDISEIPELEGKESPPSTPSPTRGEPEPQEGVSISGAFIHHIIGRFMHGINSSPPT</sequence>
<feature type="non-terminal residue" evidence="2">
    <location>
        <position position="101"/>
    </location>
</feature>
<evidence type="ECO:0000313" key="2">
    <source>
        <dbReference type="EMBL" id="CRZ03861.1"/>
    </source>
</evidence>
<evidence type="ECO:0000256" key="1">
    <source>
        <dbReference type="SAM" id="MobiDB-lite"/>
    </source>
</evidence>
<proteinExistence type="predicted"/>
<accession>A0A0H5QQW4</accession>
<dbReference type="AlphaFoldDB" id="A0A0H5QQW4"/>
<feature type="non-terminal residue" evidence="2">
    <location>
        <position position="1"/>
    </location>
</feature>
<dbReference type="EMBL" id="HACM01003419">
    <property type="protein sequence ID" value="CRZ03861.1"/>
    <property type="molecule type" value="Transcribed_RNA"/>
</dbReference>
<organism evidence="2">
    <name type="scientific">Spongospora subterranea</name>
    <dbReference type="NCBI Taxonomy" id="70186"/>
    <lineage>
        <taxon>Eukaryota</taxon>
        <taxon>Sar</taxon>
        <taxon>Rhizaria</taxon>
        <taxon>Endomyxa</taxon>
        <taxon>Phytomyxea</taxon>
        <taxon>Plasmodiophorida</taxon>
        <taxon>Plasmodiophoridae</taxon>
        <taxon>Spongospora</taxon>
    </lineage>
</organism>
<feature type="region of interest" description="Disordered" evidence="1">
    <location>
        <begin position="54"/>
        <end position="76"/>
    </location>
</feature>
<protein>
    <submittedName>
        <fullName evidence="2">Uncharacterized protein</fullName>
    </submittedName>
</protein>
<reference evidence="2" key="1">
    <citation type="submission" date="2015-04" db="EMBL/GenBank/DDBJ databases">
        <title>The genome sequence of the plant pathogenic Rhizarian Plasmodiophora brassicae reveals insights in its biotrophic life cycle and the origin of chitin synthesis.</title>
        <authorList>
            <person name="Schwelm A."/>
            <person name="Fogelqvist J."/>
            <person name="Knaust A."/>
            <person name="Julke S."/>
            <person name="Lilja T."/>
            <person name="Dhandapani V."/>
            <person name="Bonilla-Rosso G."/>
            <person name="Karlsson M."/>
            <person name="Shevchenko A."/>
            <person name="Choi S.R."/>
            <person name="Kim H.G."/>
            <person name="Park J.Y."/>
            <person name="Lim Y.P."/>
            <person name="Ludwig-Muller J."/>
            <person name="Dixelius C."/>
        </authorList>
    </citation>
    <scope>NUCLEOTIDE SEQUENCE</scope>
    <source>
        <tissue evidence="2">Potato root galls</tissue>
    </source>
</reference>